<evidence type="ECO:0000313" key="2">
    <source>
        <dbReference type="EMBL" id="MBR7780961.1"/>
    </source>
</evidence>
<keyword evidence="1" id="KW-0472">Membrane</keyword>
<keyword evidence="1" id="KW-0812">Transmembrane</keyword>
<evidence type="ECO:0000256" key="1">
    <source>
        <dbReference type="SAM" id="Phobius"/>
    </source>
</evidence>
<protein>
    <submittedName>
        <fullName evidence="2">Uncharacterized protein</fullName>
    </submittedName>
</protein>
<keyword evidence="1" id="KW-1133">Transmembrane helix</keyword>
<comment type="caution">
    <text evidence="2">The sequence shown here is derived from an EMBL/GenBank/DDBJ whole genome shotgun (WGS) entry which is preliminary data.</text>
</comment>
<evidence type="ECO:0000313" key="3">
    <source>
        <dbReference type="Proteomes" id="UP000680067"/>
    </source>
</evidence>
<dbReference type="AlphaFoldDB" id="A0A941DMY9"/>
<dbReference type="EMBL" id="JAGSPN010000001">
    <property type="protein sequence ID" value="MBR7780961.1"/>
    <property type="molecule type" value="Genomic_DNA"/>
</dbReference>
<sequence length="191" mass="21383">MQVTFINKTLSVALAIIGSVWFMPVSFLAGSRIGMELVCMQTGCSRSMERGEAPHASFTVLIEREKGELPEAVLLSEVRDFFAMHPDATLLLSGRTGKTADLAWEYQVESHSPEQQRVRVEYLDSHSMHFTYSASARTVQPLVSEVVSVAHMMLGMPLGLLFTFVIRRAIARVRRWKEALSTEVTEYVAKS</sequence>
<dbReference type="Proteomes" id="UP000680067">
    <property type="component" value="Unassembled WGS sequence"/>
</dbReference>
<proteinExistence type="predicted"/>
<organism evidence="2 3">
    <name type="scientific">Undibacterium luofuense</name>
    <dbReference type="NCBI Taxonomy" id="2828733"/>
    <lineage>
        <taxon>Bacteria</taxon>
        <taxon>Pseudomonadati</taxon>
        <taxon>Pseudomonadota</taxon>
        <taxon>Betaproteobacteria</taxon>
        <taxon>Burkholderiales</taxon>
        <taxon>Oxalobacteraceae</taxon>
        <taxon>Undibacterium</taxon>
    </lineage>
</organism>
<gene>
    <name evidence="2" type="ORF">KDM89_02310</name>
</gene>
<feature type="transmembrane region" description="Helical" evidence="1">
    <location>
        <begin position="146"/>
        <end position="166"/>
    </location>
</feature>
<dbReference type="RefSeq" id="WP_212686307.1">
    <property type="nucleotide sequence ID" value="NZ_JAGSPN010000001.1"/>
</dbReference>
<reference evidence="2" key="1">
    <citation type="submission" date="2021-04" db="EMBL/GenBank/DDBJ databases">
        <title>novel species isolated from subtropical streams in China.</title>
        <authorList>
            <person name="Lu H."/>
        </authorList>
    </citation>
    <scope>NUCLEOTIDE SEQUENCE</scope>
    <source>
        <strain evidence="2">LFS511W</strain>
    </source>
</reference>
<feature type="transmembrane region" description="Helical" evidence="1">
    <location>
        <begin position="12"/>
        <end position="30"/>
    </location>
</feature>
<accession>A0A941DMY9</accession>
<keyword evidence="3" id="KW-1185">Reference proteome</keyword>
<name>A0A941DMY9_9BURK</name>